<evidence type="ECO:0000313" key="3">
    <source>
        <dbReference type="EMBL" id="ORL58683.1"/>
    </source>
</evidence>
<accession>A0A1X0ZH48</accession>
<sequence>MADKATRSLKMSDEEFDLCVALNTHSGPQTSTEMLTAARRVLVEGMEPGAARAEFVSITKQAISNVLTRLRAQYNTRIAALSPDQFELGVSVACPEISSRAKTLAWNHLVDRSGEIPEACSASALEARESIAKLREFHLRALSAYIVK</sequence>
<organism evidence="3 5">
    <name type="scientific">Pseudomonas putida</name>
    <name type="common">Arthrobacter siderocapsulatus</name>
    <dbReference type="NCBI Taxonomy" id="303"/>
    <lineage>
        <taxon>Bacteria</taxon>
        <taxon>Pseudomonadati</taxon>
        <taxon>Pseudomonadota</taxon>
        <taxon>Gammaproteobacteria</taxon>
        <taxon>Pseudomonadales</taxon>
        <taxon>Pseudomonadaceae</taxon>
        <taxon>Pseudomonas</taxon>
    </lineage>
</organism>
<evidence type="ECO:0000313" key="5">
    <source>
        <dbReference type="Proteomes" id="UP000193675"/>
    </source>
</evidence>
<evidence type="ECO:0008006" key="7">
    <source>
        <dbReference type="Google" id="ProtNLM"/>
    </source>
</evidence>
<dbReference type="AlphaFoldDB" id="A0A1X0ZH48"/>
<gene>
    <name evidence="3" type="ORF">B7H17_24435</name>
    <name evidence="4" type="ORF">ID616_32785</name>
</gene>
<name>A0A1X0ZH48_PSEPU</name>
<reference evidence="4 6" key="2">
    <citation type="submission" date="2020-09" db="EMBL/GenBank/DDBJ databases">
        <title>Co-existence of a novel multidrug-resistance efflux pump with carbapenem resistance gene blaVIM-2 in one megaplasmid in Pseudomonas putida.</title>
        <authorList>
            <person name="Peng K."/>
            <person name="Li R."/>
        </authorList>
    </citation>
    <scope>NUCLEOTIDE SEQUENCE [LARGE SCALE GENOMIC DNA]</scope>
    <source>
        <strain evidence="4 6">ZXPA-20</strain>
        <plasmid evidence="4 6">pZXPA-20-602k</plasmid>
    </source>
</reference>
<evidence type="ECO:0000256" key="2">
    <source>
        <dbReference type="ARBA" id="ARBA00023163"/>
    </source>
</evidence>
<dbReference type="Proteomes" id="UP000193675">
    <property type="component" value="Unassembled WGS sequence"/>
</dbReference>
<proteinExistence type="predicted"/>
<evidence type="ECO:0000313" key="6">
    <source>
        <dbReference type="Proteomes" id="UP000516786"/>
    </source>
</evidence>
<dbReference type="Gene3D" id="1.10.10.2690">
    <property type="match status" value="1"/>
</dbReference>
<dbReference type="Proteomes" id="UP000516786">
    <property type="component" value="Plasmid pZXPA-20-602k"/>
</dbReference>
<reference evidence="3 5" key="1">
    <citation type="submission" date="2017-04" db="EMBL/GenBank/DDBJ databases">
        <title>Presence of VIM-2 positive Pseudomonas species in chickens and their surrounding environment.</title>
        <authorList>
            <person name="Zhang R."/>
        </authorList>
    </citation>
    <scope>NUCLEOTIDE SEQUENCE [LARGE SCALE GENOMIC DNA]</scope>
    <source>
        <strain evidence="3 5">DZ-C18</strain>
    </source>
</reference>
<geneLocation type="plasmid" evidence="4 6">
    <name>pZXPA-20-602k</name>
</geneLocation>
<dbReference type="RefSeq" id="WP_084851401.1">
    <property type="nucleotide sequence ID" value="NZ_CP061724.1"/>
</dbReference>
<dbReference type="EMBL" id="NBWC01000049">
    <property type="protein sequence ID" value="ORL58683.1"/>
    <property type="molecule type" value="Genomic_DNA"/>
</dbReference>
<dbReference type="EMBL" id="CP061724">
    <property type="protein sequence ID" value="QOD01367.1"/>
    <property type="molecule type" value="Genomic_DNA"/>
</dbReference>
<dbReference type="InterPro" id="IPR053721">
    <property type="entry name" value="Fimbrial_Adhesin_Reg"/>
</dbReference>
<keyword evidence="2" id="KW-0804">Transcription</keyword>
<evidence type="ECO:0000313" key="4">
    <source>
        <dbReference type="EMBL" id="QOD01367.1"/>
    </source>
</evidence>
<keyword evidence="4" id="KW-0614">Plasmid</keyword>
<keyword evidence="1" id="KW-0805">Transcription regulation</keyword>
<protein>
    <recommendedName>
        <fullName evidence="7">TrfB transcriptional repressor protein domain-containing protein</fullName>
    </recommendedName>
</protein>
<evidence type="ECO:0000256" key="1">
    <source>
        <dbReference type="ARBA" id="ARBA00023015"/>
    </source>
</evidence>